<proteinExistence type="predicted"/>
<evidence type="ECO:0000313" key="5">
    <source>
        <dbReference type="Proteomes" id="UP001066276"/>
    </source>
</evidence>
<dbReference type="EMBL" id="JANPWB010000003">
    <property type="protein sequence ID" value="KAJ1200412.1"/>
    <property type="molecule type" value="Genomic_DNA"/>
</dbReference>
<keyword evidence="3" id="KW-0732">Signal</keyword>
<evidence type="ECO:0000256" key="2">
    <source>
        <dbReference type="SAM" id="Phobius"/>
    </source>
</evidence>
<comment type="caution">
    <text evidence="4">The sequence shown here is derived from an EMBL/GenBank/DDBJ whole genome shotgun (WGS) entry which is preliminary data.</text>
</comment>
<evidence type="ECO:0000256" key="3">
    <source>
        <dbReference type="SAM" id="SignalP"/>
    </source>
</evidence>
<evidence type="ECO:0000256" key="1">
    <source>
        <dbReference type="SAM" id="MobiDB-lite"/>
    </source>
</evidence>
<reference evidence="4" key="1">
    <citation type="journal article" date="2022" name="bioRxiv">
        <title>Sequencing and chromosome-scale assembly of the giantPleurodeles waltlgenome.</title>
        <authorList>
            <person name="Brown T."/>
            <person name="Elewa A."/>
            <person name="Iarovenko S."/>
            <person name="Subramanian E."/>
            <person name="Araus A.J."/>
            <person name="Petzold A."/>
            <person name="Susuki M."/>
            <person name="Suzuki K.-i.T."/>
            <person name="Hayashi T."/>
            <person name="Toyoda A."/>
            <person name="Oliveira C."/>
            <person name="Osipova E."/>
            <person name="Leigh N.D."/>
            <person name="Simon A."/>
            <person name="Yun M.H."/>
        </authorList>
    </citation>
    <scope>NUCLEOTIDE SEQUENCE</scope>
    <source>
        <strain evidence="4">20211129_DDA</strain>
        <tissue evidence="4">Liver</tissue>
    </source>
</reference>
<evidence type="ECO:0000313" key="4">
    <source>
        <dbReference type="EMBL" id="KAJ1200412.1"/>
    </source>
</evidence>
<feature type="signal peptide" evidence="3">
    <location>
        <begin position="1"/>
        <end position="26"/>
    </location>
</feature>
<feature type="transmembrane region" description="Helical" evidence="2">
    <location>
        <begin position="32"/>
        <end position="49"/>
    </location>
</feature>
<keyword evidence="5" id="KW-1185">Reference proteome</keyword>
<protein>
    <submittedName>
        <fullName evidence="4">Uncharacterized protein</fullName>
    </submittedName>
</protein>
<accession>A0AAV7VI33</accession>
<gene>
    <name evidence="4" type="ORF">NDU88_004236</name>
</gene>
<keyword evidence="2" id="KW-0472">Membrane</keyword>
<name>A0AAV7VI33_PLEWA</name>
<feature type="chain" id="PRO_5043653181" evidence="3">
    <location>
        <begin position="27"/>
        <end position="169"/>
    </location>
</feature>
<keyword evidence="2" id="KW-1133">Transmembrane helix</keyword>
<sequence length="169" mass="18133">MASSGSLVLSIWPLLILSVSVSVVKASTYAYLRYLSVAYALLYALLYVAHSRSTHGHDTGHRSHLGHLGRLSRLDHAVVRTVTASRRNWGPPEALVKKQAAVLVTPACSRKLTGTALPEPAATAPGPCTSERSSSPRLRPPQKQLTRLFRLPELSSAAVFPLLAAADTC</sequence>
<dbReference type="Proteomes" id="UP001066276">
    <property type="component" value="Chromosome 2_1"/>
</dbReference>
<keyword evidence="2" id="KW-0812">Transmembrane</keyword>
<dbReference type="AlphaFoldDB" id="A0AAV7VI33"/>
<organism evidence="4 5">
    <name type="scientific">Pleurodeles waltl</name>
    <name type="common">Iberian ribbed newt</name>
    <dbReference type="NCBI Taxonomy" id="8319"/>
    <lineage>
        <taxon>Eukaryota</taxon>
        <taxon>Metazoa</taxon>
        <taxon>Chordata</taxon>
        <taxon>Craniata</taxon>
        <taxon>Vertebrata</taxon>
        <taxon>Euteleostomi</taxon>
        <taxon>Amphibia</taxon>
        <taxon>Batrachia</taxon>
        <taxon>Caudata</taxon>
        <taxon>Salamandroidea</taxon>
        <taxon>Salamandridae</taxon>
        <taxon>Pleurodelinae</taxon>
        <taxon>Pleurodeles</taxon>
    </lineage>
</organism>
<feature type="region of interest" description="Disordered" evidence="1">
    <location>
        <begin position="115"/>
        <end position="142"/>
    </location>
</feature>